<evidence type="ECO:0000256" key="4">
    <source>
        <dbReference type="ARBA" id="ARBA00013198"/>
    </source>
</evidence>
<comment type="caution">
    <text evidence="9">The sequence shown here is derived from an EMBL/GenBank/DDBJ whole genome shotgun (WGS) entry which is preliminary data.</text>
</comment>
<evidence type="ECO:0000256" key="6">
    <source>
        <dbReference type="RuleBase" id="RU365095"/>
    </source>
</evidence>
<feature type="coiled-coil region" evidence="7">
    <location>
        <begin position="115"/>
        <end position="142"/>
    </location>
</feature>
<evidence type="ECO:0000256" key="7">
    <source>
        <dbReference type="SAM" id="Coils"/>
    </source>
</evidence>
<dbReference type="CDD" id="cd01400">
    <property type="entry name" value="6PGL"/>
    <property type="match status" value="1"/>
</dbReference>
<dbReference type="UniPathway" id="UPA00115">
    <property type="reaction ID" value="UER00409"/>
</dbReference>
<keyword evidence="10" id="KW-1185">Reference proteome</keyword>
<gene>
    <name evidence="9" type="ORF">INT46_006131</name>
</gene>
<dbReference type="OrthoDB" id="432544at2759"/>
<proteinExistence type="inferred from homology"/>
<dbReference type="PANTHER" id="PTHR11054:SF0">
    <property type="entry name" value="6-PHOSPHOGLUCONOLACTONASE"/>
    <property type="match status" value="1"/>
</dbReference>
<sequence>MTTDTLLILNKMPIVYTFENGDALSGGLNSFVEKASRDSIAKHGYLSIAISGGSLPKILSKELAYNKNVEFNKWHIFWADERCVSHDDPDSNYLEVKKSLLDHIPQIPQENIYPINQAFAIAKDAENAATEYEQQLKKFFKNELPNFDLLLLGMGPDGHCCSLFPGHPLLNEQTRWVAPITDSPKPPPERITLTYPVVNNSQMVVFVTAGEGKKDMVQQIIEQPEKNLPCQRVKPVGKVYWFIDHGAASKLRKESCSEYKL</sequence>
<evidence type="ECO:0000313" key="9">
    <source>
        <dbReference type="EMBL" id="KAG2208825.1"/>
    </source>
</evidence>
<protein>
    <recommendedName>
        <fullName evidence="4 6">6-phosphogluconolactonase</fullName>
        <shortName evidence="6">6PGL</shortName>
        <ecNumber evidence="4 6">3.1.1.31</ecNumber>
    </recommendedName>
</protein>
<dbReference type="NCBIfam" id="TIGR01198">
    <property type="entry name" value="pgl"/>
    <property type="match status" value="1"/>
</dbReference>
<organism evidence="9 10">
    <name type="scientific">Mucor plumbeus</name>
    <dbReference type="NCBI Taxonomy" id="97098"/>
    <lineage>
        <taxon>Eukaryota</taxon>
        <taxon>Fungi</taxon>
        <taxon>Fungi incertae sedis</taxon>
        <taxon>Mucoromycota</taxon>
        <taxon>Mucoromycotina</taxon>
        <taxon>Mucoromycetes</taxon>
        <taxon>Mucorales</taxon>
        <taxon>Mucorineae</taxon>
        <taxon>Mucoraceae</taxon>
        <taxon>Mucor</taxon>
    </lineage>
</organism>
<evidence type="ECO:0000313" key="10">
    <source>
        <dbReference type="Proteomes" id="UP000650833"/>
    </source>
</evidence>
<dbReference type="GO" id="GO:0005975">
    <property type="term" value="P:carbohydrate metabolic process"/>
    <property type="evidence" value="ECO:0007669"/>
    <property type="project" value="UniProtKB-UniRule"/>
</dbReference>
<dbReference type="AlphaFoldDB" id="A0A8H7RE42"/>
<dbReference type="Pfam" id="PF01182">
    <property type="entry name" value="Glucosamine_iso"/>
    <property type="match status" value="1"/>
</dbReference>
<comment type="similarity">
    <text evidence="3 6">Belongs to the glucosamine/galactosamine-6-phosphate isomerase family. 6-phosphogluconolactonase subfamily.</text>
</comment>
<dbReference type="InterPro" id="IPR006148">
    <property type="entry name" value="Glc/Gal-6P_isomerase"/>
</dbReference>
<evidence type="ECO:0000256" key="1">
    <source>
        <dbReference type="ARBA" id="ARBA00000832"/>
    </source>
</evidence>
<comment type="catalytic activity">
    <reaction evidence="1 6">
        <text>6-phospho-D-glucono-1,5-lactone + H2O = 6-phospho-D-gluconate + H(+)</text>
        <dbReference type="Rhea" id="RHEA:12556"/>
        <dbReference type="ChEBI" id="CHEBI:15377"/>
        <dbReference type="ChEBI" id="CHEBI:15378"/>
        <dbReference type="ChEBI" id="CHEBI:57955"/>
        <dbReference type="ChEBI" id="CHEBI:58759"/>
        <dbReference type="EC" id="3.1.1.31"/>
    </reaction>
</comment>
<dbReference type="GO" id="GO:0017057">
    <property type="term" value="F:6-phosphogluconolactonase activity"/>
    <property type="evidence" value="ECO:0007669"/>
    <property type="project" value="UniProtKB-UniRule"/>
</dbReference>
<dbReference type="EMBL" id="JAEPRC010000106">
    <property type="protein sequence ID" value="KAG2208825.1"/>
    <property type="molecule type" value="Genomic_DNA"/>
</dbReference>
<evidence type="ECO:0000259" key="8">
    <source>
        <dbReference type="Pfam" id="PF01182"/>
    </source>
</evidence>
<evidence type="ECO:0000256" key="2">
    <source>
        <dbReference type="ARBA" id="ARBA00004961"/>
    </source>
</evidence>
<name>A0A8H7RE42_9FUNG</name>
<comment type="pathway">
    <text evidence="2 6">Carbohydrate degradation; pentose phosphate pathway; D-ribulose 5-phosphate from D-glucose 6-phosphate (oxidative stage): step 2/3.</text>
</comment>
<keyword evidence="7" id="KW-0175">Coiled coil</keyword>
<dbReference type="PANTHER" id="PTHR11054">
    <property type="entry name" value="6-PHOSPHOGLUCONOLACTONASE"/>
    <property type="match status" value="1"/>
</dbReference>
<dbReference type="InterPro" id="IPR037171">
    <property type="entry name" value="NagB/RpiA_transferase-like"/>
</dbReference>
<evidence type="ECO:0000256" key="5">
    <source>
        <dbReference type="ARBA" id="ARBA00022801"/>
    </source>
</evidence>
<dbReference type="Gene3D" id="3.40.50.1360">
    <property type="match status" value="1"/>
</dbReference>
<dbReference type="SUPFAM" id="SSF100950">
    <property type="entry name" value="NagB/RpiA/CoA transferase-like"/>
    <property type="match status" value="1"/>
</dbReference>
<dbReference type="InterPro" id="IPR005900">
    <property type="entry name" value="6-phosphogluconolactonase_DevB"/>
</dbReference>
<evidence type="ECO:0000256" key="3">
    <source>
        <dbReference type="ARBA" id="ARBA00010662"/>
    </source>
</evidence>
<feature type="domain" description="Glucosamine/galactosamine-6-phosphate isomerase" evidence="8">
    <location>
        <begin position="22"/>
        <end position="241"/>
    </location>
</feature>
<reference evidence="9" key="1">
    <citation type="submission" date="2020-12" db="EMBL/GenBank/DDBJ databases">
        <title>Metabolic potential, ecology and presence of endohyphal bacteria is reflected in genomic diversity of Mucoromycotina.</title>
        <authorList>
            <person name="Muszewska A."/>
            <person name="Okrasinska A."/>
            <person name="Steczkiewicz K."/>
            <person name="Drgas O."/>
            <person name="Orlowska M."/>
            <person name="Perlinska-Lenart U."/>
            <person name="Aleksandrzak-Piekarczyk T."/>
            <person name="Szatraj K."/>
            <person name="Zielenkiewicz U."/>
            <person name="Pilsyk S."/>
            <person name="Malc E."/>
            <person name="Mieczkowski P."/>
            <person name="Kruszewska J.S."/>
            <person name="Biernat P."/>
            <person name="Pawlowska J."/>
        </authorList>
    </citation>
    <scope>NUCLEOTIDE SEQUENCE</scope>
    <source>
        <strain evidence="9">CBS 226.32</strain>
    </source>
</reference>
<dbReference type="Proteomes" id="UP000650833">
    <property type="component" value="Unassembled WGS sequence"/>
</dbReference>
<dbReference type="EC" id="3.1.1.31" evidence="4 6"/>
<keyword evidence="5 6" id="KW-0378">Hydrolase</keyword>
<accession>A0A8H7RE42</accession>
<comment type="function">
    <text evidence="6">Hydrolysis of 6-phosphogluconolactone to 6-phosphogluconate.</text>
</comment>
<dbReference type="GO" id="GO:0006098">
    <property type="term" value="P:pentose-phosphate shunt"/>
    <property type="evidence" value="ECO:0007669"/>
    <property type="project" value="UniProtKB-UniPathway"/>
</dbReference>
<dbReference type="InterPro" id="IPR039104">
    <property type="entry name" value="6PGL"/>
</dbReference>
<dbReference type="FunFam" id="3.40.50.1360:FF:000005">
    <property type="entry name" value="6-phosphogluconolactonase"/>
    <property type="match status" value="1"/>
</dbReference>